<evidence type="ECO:0000256" key="6">
    <source>
        <dbReference type="SAM" id="MobiDB-lite"/>
    </source>
</evidence>
<dbReference type="InterPro" id="IPR017039">
    <property type="entry name" value="Virul_fac_BrkB"/>
</dbReference>
<keyword evidence="4 7" id="KW-1133">Transmembrane helix</keyword>
<feature type="transmembrane region" description="Helical" evidence="7">
    <location>
        <begin position="144"/>
        <end position="166"/>
    </location>
</feature>
<feature type="transmembrane region" description="Helical" evidence="7">
    <location>
        <begin position="242"/>
        <end position="269"/>
    </location>
</feature>
<keyword evidence="3 7" id="KW-0812">Transmembrane</keyword>
<evidence type="ECO:0000256" key="2">
    <source>
        <dbReference type="ARBA" id="ARBA00022475"/>
    </source>
</evidence>
<reference evidence="8 9" key="1">
    <citation type="submission" date="2019-11" db="EMBL/GenBank/DDBJ databases">
        <title>Acidiferrimicrobium australis gen. nov., sp. nov., an acidophilic and obligately heterotrophic, member of the Actinobacteria that catalyses dissimilatory oxido- reduction of iron isolated from metal-rich acidic water in Chile.</title>
        <authorList>
            <person name="Gonzalez D."/>
            <person name="Huber K."/>
            <person name="Hedrich S."/>
            <person name="Rojas-Villalobos C."/>
            <person name="Quatrini R."/>
            <person name="Dinamarca M.A."/>
            <person name="Schwarz A."/>
            <person name="Canales C."/>
            <person name="Nancucheo I."/>
        </authorList>
    </citation>
    <scope>NUCLEOTIDE SEQUENCE [LARGE SCALE GENOMIC DNA]</scope>
    <source>
        <strain evidence="8 9">USS-CCA1</strain>
    </source>
</reference>
<accession>A0ABW9QU09</accession>
<dbReference type="Proteomes" id="UP000437736">
    <property type="component" value="Unassembled WGS sequence"/>
</dbReference>
<evidence type="ECO:0000313" key="8">
    <source>
        <dbReference type="EMBL" id="MST33347.1"/>
    </source>
</evidence>
<keyword evidence="5 7" id="KW-0472">Membrane</keyword>
<evidence type="ECO:0000256" key="5">
    <source>
        <dbReference type="ARBA" id="ARBA00023136"/>
    </source>
</evidence>
<feature type="transmembrane region" description="Helical" evidence="7">
    <location>
        <begin position="99"/>
        <end position="123"/>
    </location>
</feature>
<feature type="region of interest" description="Disordered" evidence="6">
    <location>
        <begin position="325"/>
        <end position="369"/>
    </location>
</feature>
<dbReference type="NCBIfam" id="TIGR00765">
    <property type="entry name" value="yihY_not_rbn"/>
    <property type="match status" value="1"/>
</dbReference>
<keyword evidence="9" id="KW-1185">Reference proteome</keyword>
<feature type="compositionally biased region" description="Basic and acidic residues" evidence="6">
    <location>
        <begin position="359"/>
        <end position="369"/>
    </location>
</feature>
<dbReference type="PANTHER" id="PTHR30213:SF1">
    <property type="entry name" value="INNER MEMBRANE PROTEIN YHJD"/>
    <property type="match status" value="1"/>
</dbReference>
<feature type="non-terminal residue" evidence="8">
    <location>
        <position position="369"/>
    </location>
</feature>
<feature type="transmembrane region" description="Helical" evidence="7">
    <location>
        <begin position="211"/>
        <end position="230"/>
    </location>
</feature>
<comment type="caution">
    <text evidence="8">The sequence shown here is derived from an EMBL/GenBank/DDBJ whole genome shotgun (WGS) entry which is preliminary data.</text>
</comment>
<proteinExistence type="predicted"/>
<dbReference type="Pfam" id="PF03631">
    <property type="entry name" value="Virul_fac_BrkB"/>
    <property type="match status" value="1"/>
</dbReference>
<feature type="transmembrane region" description="Helical" evidence="7">
    <location>
        <begin position="41"/>
        <end position="62"/>
    </location>
</feature>
<evidence type="ECO:0000313" key="9">
    <source>
        <dbReference type="Proteomes" id="UP000437736"/>
    </source>
</evidence>
<dbReference type="PANTHER" id="PTHR30213">
    <property type="entry name" value="INNER MEMBRANE PROTEIN YHJD"/>
    <property type="match status" value="1"/>
</dbReference>
<keyword evidence="2" id="KW-1003">Cell membrane</keyword>
<protein>
    <submittedName>
        <fullName evidence="8">YihY family inner membrane protein</fullName>
    </submittedName>
</protein>
<evidence type="ECO:0000256" key="4">
    <source>
        <dbReference type="ARBA" id="ARBA00022989"/>
    </source>
</evidence>
<evidence type="ECO:0000256" key="3">
    <source>
        <dbReference type="ARBA" id="ARBA00022692"/>
    </source>
</evidence>
<evidence type="ECO:0000256" key="7">
    <source>
        <dbReference type="SAM" id="Phobius"/>
    </source>
</evidence>
<name>A0ABW9QU09_9ACTN</name>
<sequence length="369" mass="39142">MAQVSPADRYQREHGWLGFPLAVLYKSLDDRAPRLAAMVTYYAFASLFPLVLLFVSIVGFALDGDPQLRHQLTTTVADALPGLGPELTRSITGFSGSGVALAVGIVGVLYGALGATTAAQGAFNAIYGIPRYRQPDPLRSRVRALGLLVLLGLFVVVSTGVAAVVATANGISAQLGPLAAVGGYVLAFVLNTALFSLAFQLLTALDLKLRNVLVGGVIAGAAWELLQTLGSRYIAHELSRSTALYGTFGVVVAALLWIYLQALVLMVAAEVNVVLHRHLWPRALASQWALEFEPTEADRRAYRLYLEGNRFKPFQEMEVRFAPAPQADGAASAADARPEREPIAGRSAVAPGEEAADPAAHERPAVSAG</sequence>
<feature type="transmembrane region" description="Helical" evidence="7">
    <location>
        <begin position="178"/>
        <end position="199"/>
    </location>
</feature>
<evidence type="ECO:0000256" key="1">
    <source>
        <dbReference type="ARBA" id="ARBA00004651"/>
    </source>
</evidence>
<organism evidence="8 9">
    <name type="scientific">Acidiferrimicrobium australe</name>
    <dbReference type="NCBI Taxonomy" id="2664430"/>
    <lineage>
        <taxon>Bacteria</taxon>
        <taxon>Bacillati</taxon>
        <taxon>Actinomycetota</taxon>
        <taxon>Acidimicrobiia</taxon>
        <taxon>Acidimicrobiales</taxon>
        <taxon>Acidimicrobiaceae</taxon>
        <taxon>Acidiferrimicrobium</taxon>
    </lineage>
</organism>
<comment type="subcellular location">
    <subcellularLocation>
        <location evidence="1">Cell membrane</location>
        <topology evidence="1">Multi-pass membrane protein</topology>
    </subcellularLocation>
</comment>
<feature type="compositionally biased region" description="Low complexity" evidence="6">
    <location>
        <begin position="325"/>
        <end position="335"/>
    </location>
</feature>
<gene>
    <name evidence="8" type="ORF">GHK86_11540</name>
</gene>
<dbReference type="EMBL" id="WJHE01000568">
    <property type="protein sequence ID" value="MST33347.1"/>
    <property type="molecule type" value="Genomic_DNA"/>
</dbReference>